<feature type="compositionally biased region" description="Low complexity" evidence="1">
    <location>
        <begin position="419"/>
        <end position="447"/>
    </location>
</feature>
<organism evidence="2 3">
    <name type="scientific">Cadophora malorum</name>
    <dbReference type="NCBI Taxonomy" id="108018"/>
    <lineage>
        <taxon>Eukaryota</taxon>
        <taxon>Fungi</taxon>
        <taxon>Dikarya</taxon>
        <taxon>Ascomycota</taxon>
        <taxon>Pezizomycotina</taxon>
        <taxon>Leotiomycetes</taxon>
        <taxon>Helotiales</taxon>
        <taxon>Ploettnerulaceae</taxon>
        <taxon>Cadophora</taxon>
    </lineage>
</organism>
<keyword evidence="3" id="KW-1185">Reference proteome</keyword>
<sequence>MSFGWSAGDVIAGLKAVWDVWQAVSDGPLNARFEAAQFFDEFIHVTSRLSEWEVRRVSCAKDERLHRSHQELRDQCTDFIKNHMAIIQRANPNTKAIRSRRSTWIQKATFTQSQVVSLYQQVQWPAERKAVIRLREKLQFFLNIAALDVGLDTNAMVRDMKASQSSHADLLSTNLRLVSSHLDLVSRITLNLKLITYPLEQGNQAREIDYPILRQFEQALHPPQPIRAIENRTHAVELPWQLRPPLEENEYAAILPSTYVGQDQENFQQTEVRGLISQRLDNLSMRVKRVETMDTISELGNPEIHDVSVHQLLKRLQVMREQIAEAVGVLNHSSAQKDMTVVVTEPRTALQQELEAWNKLEERIERERLHPPVGIVQTPTRPRPIPVPSPRSSGSLSPMTSPCDGWSGPTYGSPDRNRSSFSSSPGQPRPFAHSRTQSTSSNSRRQSIGMERQIPVQLSYLDYSVKGFIRTITRFENGDVETIITTSKDGMIKFNHAIDINGPATVETSMKPFLDNSHIDKTHKLRVQFQGSHTLKITKQNEKPSIFPFPPVYTFPNREDYLDFQSLLLNKKVVYGADVQYIKSTDKDIQCRLGTIRILLDEDSRTRSILYFRHTPDQKHGFVEWPIGLFKAPKKPARKSKSITLDSSDGKALFLAKSLSRRSTQGSVATIASFESSAGPAYARMDQRSGSGSGKPVRGLVVEFCEADVTTTDCIDFWKEFTKQEVNFSEVSLGLPALPLELSGDTFRVELPAEELPYELPS</sequence>
<accession>A0A8H7T0M4</accession>
<evidence type="ECO:0000313" key="2">
    <source>
        <dbReference type="EMBL" id="KAG4410851.1"/>
    </source>
</evidence>
<proteinExistence type="predicted"/>
<comment type="caution">
    <text evidence="2">The sequence shown here is derived from an EMBL/GenBank/DDBJ whole genome shotgun (WGS) entry which is preliminary data.</text>
</comment>
<gene>
    <name evidence="2" type="ORF">IFR04_016013</name>
</gene>
<dbReference type="AlphaFoldDB" id="A0A8H7T0M4"/>
<dbReference type="Proteomes" id="UP000664132">
    <property type="component" value="Unassembled WGS sequence"/>
</dbReference>
<dbReference type="EMBL" id="JAFJYH010000573">
    <property type="protein sequence ID" value="KAG4410851.1"/>
    <property type="molecule type" value="Genomic_DNA"/>
</dbReference>
<dbReference type="OrthoDB" id="5400409at2759"/>
<evidence type="ECO:0000313" key="3">
    <source>
        <dbReference type="Proteomes" id="UP000664132"/>
    </source>
</evidence>
<evidence type="ECO:0000256" key="1">
    <source>
        <dbReference type="SAM" id="MobiDB-lite"/>
    </source>
</evidence>
<reference evidence="2" key="1">
    <citation type="submission" date="2021-02" db="EMBL/GenBank/DDBJ databases">
        <title>Genome sequence Cadophora malorum strain M34.</title>
        <authorList>
            <person name="Stefanovic E."/>
            <person name="Vu D."/>
            <person name="Scully C."/>
            <person name="Dijksterhuis J."/>
            <person name="Roader J."/>
            <person name="Houbraken J."/>
        </authorList>
    </citation>
    <scope>NUCLEOTIDE SEQUENCE</scope>
    <source>
        <strain evidence="2">M34</strain>
    </source>
</reference>
<feature type="region of interest" description="Disordered" evidence="1">
    <location>
        <begin position="368"/>
        <end position="450"/>
    </location>
</feature>
<protein>
    <submittedName>
        <fullName evidence="2">Uncharacterized protein</fullName>
    </submittedName>
</protein>
<name>A0A8H7T0M4_9HELO</name>